<dbReference type="RefSeq" id="WP_003885987.1">
    <property type="nucleotide sequence ID" value="NZ_ANBO01000043.1"/>
</dbReference>
<evidence type="ECO:0000259" key="1">
    <source>
        <dbReference type="Pfam" id="PF12680"/>
    </source>
</evidence>
<organism evidence="2 3">
    <name type="scientific">Mycolicibacterium phlei DSM 43239 = CCUG 21000</name>
    <dbReference type="NCBI Taxonomy" id="1226750"/>
    <lineage>
        <taxon>Bacteria</taxon>
        <taxon>Bacillati</taxon>
        <taxon>Actinomycetota</taxon>
        <taxon>Actinomycetes</taxon>
        <taxon>Mycobacteriales</taxon>
        <taxon>Mycobacteriaceae</taxon>
        <taxon>Mycolicibacterium</taxon>
    </lineage>
</organism>
<gene>
    <name evidence="2" type="ORF">MPHL21000_21240</name>
</gene>
<evidence type="ECO:0000313" key="3">
    <source>
        <dbReference type="Proteomes" id="UP000325690"/>
    </source>
</evidence>
<feature type="domain" description="SnoaL-like" evidence="1">
    <location>
        <begin position="4"/>
        <end position="99"/>
    </location>
</feature>
<keyword evidence="3" id="KW-1185">Reference proteome</keyword>
<comment type="caution">
    <text evidence="2">The sequence shown here is derived from an EMBL/GenBank/DDBJ whole genome shotgun (WGS) entry which is preliminary data.</text>
</comment>
<proteinExistence type="predicted"/>
<protein>
    <submittedName>
        <fullName evidence="2">Membrane protein</fullName>
    </submittedName>
</protein>
<dbReference type="AlphaFoldDB" id="A0A5N5UTV0"/>
<dbReference type="EMBL" id="ANBP01000044">
    <property type="protein sequence ID" value="KAB7752497.1"/>
    <property type="molecule type" value="Genomic_DNA"/>
</dbReference>
<dbReference type="Proteomes" id="UP000325690">
    <property type="component" value="Unassembled WGS sequence"/>
</dbReference>
<name>A0A5N5UTV0_MYCPH</name>
<dbReference type="GeneID" id="74302805"/>
<accession>A0A5N5UTV0</accession>
<dbReference type="InterPro" id="IPR037401">
    <property type="entry name" value="SnoaL-like"/>
</dbReference>
<sequence length="123" mass="13495">MAADFRAAVEAGDLDAVLDLATDDVVFRSPVVFTPYVGKDALRQILSAVLQVFEDFHYLREFGSPESGDHALMFAARVGDIEVEGCDFLRLDQAGRITELTVMVRPMKAMLTLAEQMKAKLAG</sequence>
<reference evidence="2 3" key="1">
    <citation type="submission" date="2012-10" db="EMBL/GenBank/DDBJ databases">
        <title>The draft sequence of the Mycobacterium pheli genome.</title>
        <authorList>
            <person name="Pettersson B.M.F."/>
            <person name="Das S."/>
            <person name="Dasgupta S."/>
            <person name="Bhattacharya A."/>
            <person name="Kirsebom L.A."/>
        </authorList>
    </citation>
    <scope>NUCLEOTIDE SEQUENCE [LARGE SCALE GENOMIC DNA]</scope>
    <source>
        <strain evidence="2 3">CCUG 21000</strain>
    </source>
</reference>
<dbReference type="Pfam" id="PF12680">
    <property type="entry name" value="SnoaL_2"/>
    <property type="match status" value="1"/>
</dbReference>
<evidence type="ECO:0000313" key="2">
    <source>
        <dbReference type="EMBL" id="KAB7752497.1"/>
    </source>
</evidence>
<dbReference type="SUPFAM" id="SSF54427">
    <property type="entry name" value="NTF2-like"/>
    <property type="match status" value="1"/>
</dbReference>
<dbReference type="Gene3D" id="3.10.450.50">
    <property type="match status" value="1"/>
</dbReference>
<dbReference type="InterPro" id="IPR032710">
    <property type="entry name" value="NTF2-like_dom_sf"/>
</dbReference>